<protein>
    <submittedName>
        <fullName evidence="3">NAD-dependent epimerase/dehydratase family protein</fullName>
    </submittedName>
</protein>
<comment type="similarity">
    <text evidence="1">Belongs to the NAD(P)-dependent epimerase/dehydratase family.</text>
</comment>
<dbReference type="EMBL" id="DSPX01000124">
    <property type="protein sequence ID" value="HGG01407.1"/>
    <property type="molecule type" value="Genomic_DNA"/>
</dbReference>
<proteinExistence type="inferred from homology"/>
<organism evidence="3">
    <name type="scientific">Planktothricoides sp. SpSt-374</name>
    <dbReference type="NCBI Taxonomy" id="2282167"/>
    <lineage>
        <taxon>Bacteria</taxon>
        <taxon>Bacillati</taxon>
        <taxon>Cyanobacteriota</taxon>
        <taxon>Cyanophyceae</taxon>
        <taxon>Oscillatoriophycideae</taxon>
        <taxon>Oscillatoriales</taxon>
        <taxon>Oscillatoriaceae</taxon>
        <taxon>Planktothricoides</taxon>
    </lineage>
</organism>
<feature type="domain" description="NAD-dependent epimerase/dehydratase" evidence="2">
    <location>
        <begin position="4"/>
        <end position="226"/>
    </location>
</feature>
<dbReference type="Pfam" id="PF01370">
    <property type="entry name" value="Epimerase"/>
    <property type="match status" value="1"/>
</dbReference>
<accession>A0A7C3ZXR8</accession>
<comment type="caution">
    <text evidence="3">The sequence shown here is derived from an EMBL/GenBank/DDBJ whole genome shotgun (WGS) entry which is preliminary data.</text>
</comment>
<name>A0A7C3ZXR8_9CYAN</name>
<gene>
    <name evidence="3" type="ORF">ENR15_12360</name>
</gene>
<dbReference type="Gene3D" id="3.40.50.720">
    <property type="entry name" value="NAD(P)-binding Rossmann-like Domain"/>
    <property type="match status" value="1"/>
</dbReference>
<dbReference type="SUPFAM" id="SSF51735">
    <property type="entry name" value="NAD(P)-binding Rossmann-fold domains"/>
    <property type="match status" value="1"/>
</dbReference>
<dbReference type="InterPro" id="IPR001509">
    <property type="entry name" value="Epimerase_deHydtase"/>
</dbReference>
<evidence type="ECO:0000313" key="3">
    <source>
        <dbReference type="EMBL" id="HGG01407.1"/>
    </source>
</evidence>
<evidence type="ECO:0000259" key="2">
    <source>
        <dbReference type="Pfam" id="PF01370"/>
    </source>
</evidence>
<sequence length="322" mass="35184">MSFILVTGNTGFIGKHTTTKLRKLGFRLSCASRHHFPNISNSINHVISNIDGNTHWYDALKNIDAVIHLAARAHILNDTNPNPEAEFFAVNSEGTANLVKQSIQAGVKHFIFISSIGAMASLSNQPLQENSPCQPDTPYGRSKLAAEQALISLASESDMTWTILRPTLVYGPGNPGNMERLIKLVKKGLPLPFGQVNNSRSLVYVGNLVDAIITCLTHPNAKNQTFLISDGEDLSTPDLIRKIAYHLDCPCNLLPVPPSLLRVAGNLGDMGEKLLGRSLPLNTPTIDRLLGSLVVDSSKIRNTLNWQPPFTIDEGLQKTLRL</sequence>
<dbReference type="PANTHER" id="PTHR43000">
    <property type="entry name" value="DTDP-D-GLUCOSE 4,6-DEHYDRATASE-RELATED"/>
    <property type="match status" value="1"/>
</dbReference>
<dbReference type="AlphaFoldDB" id="A0A7C3ZXR8"/>
<evidence type="ECO:0000256" key="1">
    <source>
        <dbReference type="ARBA" id="ARBA00007637"/>
    </source>
</evidence>
<dbReference type="InterPro" id="IPR036291">
    <property type="entry name" value="NAD(P)-bd_dom_sf"/>
</dbReference>
<reference evidence="3" key="1">
    <citation type="journal article" date="2020" name="mSystems">
        <title>Genome- and Community-Level Interaction Insights into Carbon Utilization and Element Cycling Functions of Hydrothermarchaeota in Hydrothermal Sediment.</title>
        <authorList>
            <person name="Zhou Z."/>
            <person name="Liu Y."/>
            <person name="Xu W."/>
            <person name="Pan J."/>
            <person name="Luo Z.H."/>
            <person name="Li M."/>
        </authorList>
    </citation>
    <scope>NUCLEOTIDE SEQUENCE [LARGE SCALE GENOMIC DNA]</scope>
    <source>
        <strain evidence="3">SpSt-374</strain>
    </source>
</reference>